<feature type="region of interest" description="Disordered" evidence="2">
    <location>
        <begin position="14"/>
        <end position="44"/>
    </location>
</feature>
<keyword evidence="4" id="KW-1185">Reference proteome</keyword>
<protein>
    <submittedName>
        <fullName evidence="3">Uncharacterized protein</fullName>
    </submittedName>
</protein>
<dbReference type="Proteomes" id="UP001054889">
    <property type="component" value="Unassembled WGS sequence"/>
</dbReference>
<organism evidence="3 4">
    <name type="scientific">Eleusine coracana subsp. coracana</name>
    <dbReference type="NCBI Taxonomy" id="191504"/>
    <lineage>
        <taxon>Eukaryota</taxon>
        <taxon>Viridiplantae</taxon>
        <taxon>Streptophyta</taxon>
        <taxon>Embryophyta</taxon>
        <taxon>Tracheophyta</taxon>
        <taxon>Spermatophyta</taxon>
        <taxon>Magnoliopsida</taxon>
        <taxon>Liliopsida</taxon>
        <taxon>Poales</taxon>
        <taxon>Poaceae</taxon>
        <taxon>PACMAD clade</taxon>
        <taxon>Chloridoideae</taxon>
        <taxon>Cynodonteae</taxon>
        <taxon>Eleusininae</taxon>
        <taxon>Eleusine</taxon>
    </lineage>
</organism>
<comment type="caution">
    <text evidence="3">The sequence shown here is derived from an EMBL/GenBank/DDBJ whole genome shotgun (WGS) entry which is preliminary data.</text>
</comment>
<name>A0AAV5CUJ5_ELECO</name>
<proteinExistence type="predicted"/>
<evidence type="ECO:0000313" key="4">
    <source>
        <dbReference type="Proteomes" id="UP001054889"/>
    </source>
</evidence>
<reference evidence="3" key="1">
    <citation type="journal article" date="2018" name="DNA Res.">
        <title>Multiple hybrid de novo genome assembly of finger millet, an orphan allotetraploid crop.</title>
        <authorList>
            <person name="Hatakeyama M."/>
            <person name="Aluri S."/>
            <person name="Balachadran M.T."/>
            <person name="Sivarajan S.R."/>
            <person name="Patrignani A."/>
            <person name="Gruter S."/>
            <person name="Poveda L."/>
            <person name="Shimizu-Inatsugi R."/>
            <person name="Baeten J."/>
            <person name="Francoijs K.J."/>
            <person name="Nataraja K.N."/>
            <person name="Reddy Y.A.N."/>
            <person name="Phadnis S."/>
            <person name="Ravikumar R.L."/>
            <person name="Schlapbach R."/>
            <person name="Sreeman S.M."/>
            <person name="Shimizu K.K."/>
        </authorList>
    </citation>
    <scope>NUCLEOTIDE SEQUENCE</scope>
</reference>
<dbReference type="PANTHER" id="PTHR33400">
    <property type="entry name" value="ZINC FINGER CCCH DOMAIN-CONTAINING PROTEIN 6-RELATED"/>
    <property type="match status" value="1"/>
</dbReference>
<accession>A0AAV5CUJ5</accession>
<dbReference type="PANTHER" id="PTHR33400:SF2">
    <property type="entry name" value="ZINC FINGER CCCH DOMAIN-CONTAINING PROTEIN 6"/>
    <property type="match status" value="1"/>
</dbReference>
<reference evidence="3" key="2">
    <citation type="submission" date="2021-12" db="EMBL/GenBank/DDBJ databases">
        <title>Resequencing data analysis of finger millet.</title>
        <authorList>
            <person name="Hatakeyama M."/>
            <person name="Aluri S."/>
            <person name="Balachadran M.T."/>
            <person name="Sivarajan S.R."/>
            <person name="Poveda L."/>
            <person name="Shimizu-Inatsugi R."/>
            <person name="Schlapbach R."/>
            <person name="Sreeman S.M."/>
            <person name="Shimizu K.K."/>
        </authorList>
    </citation>
    <scope>NUCLEOTIDE SEQUENCE</scope>
</reference>
<keyword evidence="1" id="KW-0238">DNA-binding</keyword>
<dbReference type="EMBL" id="BQKI01000009">
    <property type="protein sequence ID" value="GJN01435.1"/>
    <property type="molecule type" value="Genomic_DNA"/>
</dbReference>
<evidence type="ECO:0000313" key="3">
    <source>
        <dbReference type="EMBL" id="GJN01435.1"/>
    </source>
</evidence>
<evidence type="ECO:0000256" key="2">
    <source>
        <dbReference type="SAM" id="MobiDB-lite"/>
    </source>
</evidence>
<dbReference type="GO" id="GO:0003677">
    <property type="term" value="F:DNA binding"/>
    <property type="evidence" value="ECO:0007669"/>
    <property type="project" value="UniProtKB-KW"/>
</dbReference>
<evidence type="ECO:0000256" key="1">
    <source>
        <dbReference type="ARBA" id="ARBA00023125"/>
    </source>
</evidence>
<sequence>MSRLELLRYASRQPLTSSSAAADSDDDDAVSSKPQGTLAADPTTGFSLRVLGGQKPSPRPPAPAKTTWGSKKVDDFTVAGFVRPIVVPTPSTEIEEATLALMRSRLQQQLQLERGECSYKKKQGELRRTEEAPVGGAADMTNHIAALDSLMLTTKMLHKSLADLEGKMALKNGLMGRKCDRCRKLLIPRAKGITSSVGTASPIIWVWVVFYVTAAPMAFNPDWLVVAGEESEEAALQNERIFGALEAIYPRPSNIPPNPFVSPDVIDSNYDDSQTQLVPLIPIEEDDSFDQLEEPPVDLPNNYHQSDKYESAVISVPRVSDSSITATMKHQANGLMGASNAGMPTEPDVLAAASAAYTAIMQSNQMGSMIDQDLLIIKILSDPAQLERLMKEHGTVKHEQTTSAAVPPMLPGPQPQMAASALPSYPDPMLGDIRSPLVASSLEICRSRLCPQALTGRLCPLEICRSSLCPRAPPQPPLLSLPPVAADSAFPAAGRCDTAVAGGTRHRQNGVWNG</sequence>
<dbReference type="AlphaFoldDB" id="A0AAV5CUJ5"/>
<gene>
    <name evidence="3" type="primary">ga18702</name>
    <name evidence="3" type="ORF">PR202_ga18702</name>
</gene>